<evidence type="ECO:0000256" key="18">
    <source>
        <dbReference type="ARBA" id="ARBA00049295"/>
    </source>
</evidence>
<evidence type="ECO:0000256" key="7">
    <source>
        <dbReference type="ARBA" id="ARBA00022619"/>
    </source>
</evidence>
<feature type="site" description="Essential for DHBP synthase activity" evidence="19">
    <location>
        <position position="126"/>
    </location>
</feature>
<feature type="active site" description="Proton acceptor; for GTP cyclohydrolase activity" evidence="19">
    <location>
        <position position="329"/>
    </location>
</feature>
<dbReference type="EC" id="4.1.99.12" evidence="19"/>
<dbReference type="HAMAP" id="MF_00179">
    <property type="entry name" value="RibA"/>
    <property type="match status" value="1"/>
</dbReference>
<dbReference type="EC" id="3.5.4.25" evidence="19"/>
<evidence type="ECO:0000256" key="9">
    <source>
        <dbReference type="ARBA" id="ARBA00022741"/>
    </source>
</evidence>
<dbReference type="NCBIfam" id="TIGR00506">
    <property type="entry name" value="ribB"/>
    <property type="match status" value="1"/>
</dbReference>
<dbReference type="PANTHER" id="PTHR21327:SF18">
    <property type="entry name" value="3,4-DIHYDROXY-2-BUTANONE 4-PHOSPHATE SYNTHASE"/>
    <property type="match status" value="1"/>
</dbReference>
<comment type="catalytic activity">
    <reaction evidence="1 19">
        <text>D-ribulose 5-phosphate = (2S)-2-hydroxy-3-oxobutyl phosphate + formate + H(+)</text>
        <dbReference type="Rhea" id="RHEA:18457"/>
        <dbReference type="ChEBI" id="CHEBI:15378"/>
        <dbReference type="ChEBI" id="CHEBI:15740"/>
        <dbReference type="ChEBI" id="CHEBI:58121"/>
        <dbReference type="ChEBI" id="CHEBI:58830"/>
        <dbReference type="EC" id="4.1.99.12"/>
    </reaction>
</comment>
<comment type="cofactor">
    <cofactor evidence="2">
        <name>Mn(2+)</name>
        <dbReference type="ChEBI" id="CHEBI:29035"/>
    </cofactor>
</comment>
<feature type="region of interest" description="GTP cyclohydrolase II" evidence="19">
    <location>
        <begin position="202"/>
        <end position="399"/>
    </location>
</feature>
<dbReference type="EMBL" id="PVXQ01000002">
    <property type="protein sequence ID" value="PRR84370.1"/>
    <property type="molecule type" value="Genomic_DNA"/>
</dbReference>
<organism evidence="21 22">
    <name type="scientific">Clostridium vincentii</name>
    <dbReference type="NCBI Taxonomy" id="52704"/>
    <lineage>
        <taxon>Bacteria</taxon>
        <taxon>Bacillati</taxon>
        <taxon>Bacillota</taxon>
        <taxon>Clostridia</taxon>
        <taxon>Eubacteriales</taxon>
        <taxon>Clostridiaceae</taxon>
        <taxon>Clostridium</taxon>
    </lineage>
</organism>
<dbReference type="GO" id="GO:0005525">
    <property type="term" value="F:GTP binding"/>
    <property type="evidence" value="ECO:0007669"/>
    <property type="project" value="UniProtKB-KW"/>
</dbReference>
<dbReference type="HAMAP" id="MF_01283">
    <property type="entry name" value="RibBA"/>
    <property type="match status" value="1"/>
</dbReference>
<feature type="binding site" evidence="19">
    <location>
        <position position="29"/>
    </location>
    <ligand>
        <name>Mg(2+)</name>
        <dbReference type="ChEBI" id="CHEBI:18420"/>
        <label>1</label>
    </ligand>
</feature>
<dbReference type="InterPro" id="IPR000422">
    <property type="entry name" value="DHBP_synthase_RibB"/>
</dbReference>
<dbReference type="Pfam" id="PF00925">
    <property type="entry name" value="GTP_cyclohydro2"/>
    <property type="match status" value="1"/>
</dbReference>
<evidence type="ECO:0000256" key="15">
    <source>
        <dbReference type="ARBA" id="ARBA00023239"/>
    </source>
</evidence>
<keyword evidence="13 19" id="KW-0342">GTP-binding</keyword>
<evidence type="ECO:0000256" key="1">
    <source>
        <dbReference type="ARBA" id="ARBA00000141"/>
    </source>
</evidence>
<dbReference type="GO" id="GO:0005829">
    <property type="term" value="C:cytosol"/>
    <property type="evidence" value="ECO:0007669"/>
    <property type="project" value="TreeGrafter"/>
</dbReference>
<dbReference type="PIRSF" id="PIRSF001259">
    <property type="entry name" value="RibA"/>
    <property type="match status" value="1"/>
</dbReference>
<accession>A0A2T0BKF3</accession>
<evidence type="ECO:0000256" key="3">
    <source>
        <dbReference type="ARBA" id="ARBA00002284"/>
    </source>
</evidence>
<comment type="cofactor">
    <cofactor evidence="19">
        <name>Mg(2+)</name>
        <dbReference type="ChEBI" id="CHEBI:18420"/>
    </cofactor>
    <cofactor evidence="19">
        <name>Mn(2+)</name>
        <dbReference type="ChEBI" id="CHEBI:29035"/>
    </cofactor>
    <text evidence="19">Binds 2 divalent metal cations per subunit. Magnesium or manganese.</text>
</comment>
<evidence type="ECO:0000313" key="22">
    <source>
        <dbReference type="Proteomes" id="UP000239471"/>
    </source>
</evidence>
<feature type="binding site" evidence="19">
    <location>
        <position position="317"/>
    </location>
    <ligand>
        <name>GTP</name>
        <dbReference type="ChEBI" id="CHEBI:37565"/>
    </ligand>
</feature>
<comment type="catalytic activity">
    <reaction evidence="18 19">
        <text>GTP + 4 H2O = 2,5-diamino-6-hydroxy-4-(5-phosphoribosylamino)-pyrimidine + formate + 2 phosphate + 3 H(+)</text>
        <dbReference type="Rhea" id="RHEA:23704"/>
        <dbReference type="ChEBI" id="CHEBI:15377"/>
        <dbReference type="ChEBI" id="CHEBI:15378"/>
        <dbReference type="ChEBI" id="CHEBI:15740"/>
        <dbReference type="ChEBI" id="CHEBI:37565"/>
        <dbReference type="ChEBI" id="CHEBI:43474"/>
        <dbReference type="ChEBI" id="CHEBI:58614"/>
        <dbReference type="EC" id="3.5.4.25"/>
    </reaction>
</comment>
<keyword evidence="22" id="KW-1185">Reference proteome</keyword>
<feature type="binding site" evidence="19">
    <location>
        <begin position="28"/>
        <end position="29"/>
    </location>
    <ligand>
        <name>D-ribulose 5-phosphate</name>
        <dbReference type="ChEBI" id="CHEBI:58121"/>
    </ligand>
</feature>
<dbReference type="SUPFAM" id="SSF55821">
    <property type="entry name" value="YrdC/RibB"/>
    <property type="match status" value="1"/>
</dbReference>
<comment type="function">
    <text evidence="17 19">Catalyzes the conversion of GTP to 2,5-diamino-6-ribosylamino-4(3H)-pyrimidinone 5'-phosphate (DARP), formate and pyrophosphate.</text>
</comment>
<keyword evidence="9 19" id="KW-0547">Nucleotide-binding</keyword>
<dbReference type="GO" id="GO:0008686">
    <property type="term" value="F:3,4-dihydroxy-2-butanone-4-phosphate synthase activity"/>
    <property type="evidence" value="ECO:0007669"/>
    <property type="project" value="UniProtKB-UniRule"/>
</dbReference>
<reference evidence="21 22" key="1">
    <citation type="submission" date="2018-03" db="EMBL/GenBank/DDBJ databases">
        <title>Genome sequence of Clostridium vincentii DSM 10228.</title>
        <authorList>
            <person name="Poehlein A."/>
            <person name="Daniel R."/>
        </authorList>
    </citation>
    <scope>NUCLEOTIDE SEQUENCE [LARGE SCALE GENOMIC DNA]</scope>
    <source>
        <strain evidence="21 22">DSM 10228</strain>
    </source>
</reference>
<evidence type="ECO:0000256" key="14">
    <source>
        <dbReference type="ARBA" id="ARBA00023211"/>
    </source>
</evidence>
<keyword evidence="7 19" id="KW-0686">Riboflavin biosynthesis</keyword>
<dbReference type="Gene3D" id="3.90.870.10">
    <property type="entry name" value="DHBP synthase"/>
    <property type="match status" value="1"/>
</dbReference>
<feature type="binding site" evidence="19">
    <location>
        <position position="352"/>
    </location>
    <ligand>
        <name>GTP</name>
        <dbReference type="ChEBI" id="CHEBI:37565"/>
    </ligand>
</feature>
<dbReference type="RefSeq" id="WP_106058334.1">
    <property type="nucleotide sequence ID" value="NZ_PVXQ01000002.1"/>
</dbReference>
<feature type="binding site" evidence="19">
    <location>
        <position position="257"/>
    </location>
    <ligand>
        <name>Zn(2+)</name>
        <dbReference type="ChEBI" id="CHEBI:29105"/>
        <note>catalytic</note>
    </ligand>
</feature>
<dbReference type="NCBIfam" id="NF006803">
    <property type="entry name" value="PRK09311.1"/>
    <property type="match status" value="1"/>
</dbReference>
<feature type="binding site" evidence="19">
    <location>
        <position position="357"/>
    </location>
    <ligand>
        <name>GTP</name>
        <dbReference type="ChEBI" id="CHEBI:37565"/>
    </ligand>
</feature>
<dbReference type="HAMAP" id="MF_00180">
    <property type="entry name" value="RibB"/>
    <property type="match status" value="1"/>
</dbReference>
<dbReference type="InterPro" id="IPR036144">
    <property type="entry name" value="RibA-like_sf"/>
</dbReference>
<dbReference type="GO" id="GO:0030145">
    <property type="term" value="F:manganese ion binding"/>
    <property type="evidence" value="ECO:0007669"/>
    <property type="project" value="UniProtKB-UniRule"/>
</dbReference>
<feature type="active site" description="Nucleophile; for GTP cyclohydrolase activity" evidence="19">
    <location>
        <position position="331"/>
    </location>
</feature>
<comment type="pathway">
    <text evidence="4 19">Cofactor biosynthesis; riboflavin biosynthesis; 5-amino-6-(D-ribitylamino)uracil from GTP: step 1/4.</text>
</comment>
<feature type="binding site" evidence="19">
    <location>
        <position position="33"/>
    </location>
    <ligand>
        <name>D-ribulose 5-phosphate</name>
        <dbReference type="ChEBI" id="CHEBI:58121"/>
    </ligand>
</feature>
<keyword evidence="16 19" id="KW-0511">Multifunctional enzyme</keyword>
<gene>
    <name evidence="19 21" type="primary">ribBA</name>
    <name evidence="21" type="ORF">CLVI_02960</name>
</gene>
<feature type="site" description="Essential for DHBP synthase activity" evidence="19">
    <location>
        <position position="164"/>
    </location>
</feature>
<feature type="binding site" evidence="19">
    <location>
        <position position="164"/>
    </location>
    <ligand>
        <name>D-ribulose 5-phosphate</name>
        <dbReference type="ChEBI" id="CHEBI:58121"/>
    </ligand>
</feature>
<comment type="similarity">
    <text evidence="19">In the C-terminal section; belongs to the GTP cyclohydrolase II family.</text>
</comment>
<dbReference type="InterPro" id="IPR016299">
    <property type="entry name" value="Riboflavin_synth_RibBA"/>
</dbReference>
<keyword evidence="8 19" id="KW-0479">Metal-binding</keyword>
<comment type="caution">
    <text evidence="21">The sequence shown here is derived from an EMBL/GenBank/DDBJ whole genome shotgun (WGS) entry which is preliminary data.</text>
</comment>
<feature type="binding site" evidence="19">
    <location>
        <position position="143"/>
    </location>
    <ligand>
        <name>Mg(2+)</name>
        <dbReference type="ChEBI" id="CHEBI:18420"/>
        <label>2</label>
    </ligand>
</feature>
<evidence type="ECO:0000313" key="21">
    <source>
        <dbReference type="EMBL" id="PRR84370.1"/>
    </source>
</evidence>
<feature type="binding site" evidence="19">
    <location>
        <begin position="295"/>
        <end position="297"/>
    </location>
    <ligand>
        <name>GTP</name>
        <dbReference type="ChEBI" id="CHEBI:37565"/>
    </ligand>
</feature>
<feature type="domain" description="GTP cyclohydrolase II" evidence="20">
    <location>
        <begin position="207"/>
        <end position="373"/>
    </location>
</feature>
<dbReference type="NCBIfam" id="NF001591">
    <property type="entry name" value="PRK00393.1"/>
    <property type="match status" value="1"/>
</dbReference>
<dbReference type="InterPro" id="IPR017945">
    <property type="entry name" value="DHBP_synth_RibB-like_a/b_dom"/>
</dbReference>
<keyword evidence="10 19" id="KW-0378">Hydrolase</keyword>
<dbReference type="OrthoDB" id="9793111at2"/>
<dbReference type="GO" id="GO:0009231">
    <property type="term" value="P:riboflavin biosynthetic process"/>
    <property type="evidence" value="ECO:0007669"/>
    <property type="project" value="UniProtKB-UniRule"/>
</dbReference>
<comment type="function">
    <text evidence="3 19">Catalyzes the conversion of D-ribulose 5-phosphate to formate and 3,4-dihydroxy-2-butanone 4-phosphate.</text>
</comment>
<evidence type="ECO:0000256" key="2">
    <source>
        <dbReference type="ARBA" id="ARBA00001936"/>
    </source>
</evidence>
<dbReference type="InterPro" id="IPR000926">
    <property type="entry name" value="RibA"/>
</dbReference>
<dbReference type="Proteomes" id="UP000239471">
    <property type="component" value="Unassembled WGS sequence"/>
</dbReference>
<feature type="binding site" evidence="19">
    <location>
        <begin position="140"/>
        <end position="144"/>
    </location>
    <ligand>
        <name>D-ribulose 5-phosphate</name>
        <dbReference type="ChEBI" id="CHEBI:58121"/>
    </ligand>
</feature>
<dbReference type="InterPro" id="IPR032677">
    <property type="entry name" value="GTP_cyclohydro_II"/>
</dbReference>
<feature type="binding site" evidence="19">
    <location>
        <position position="270"/>
    </location>
    <ligand>
        <name>Zn(2+)</name>
        <dbReference type="ChEBI" id="CHEBI:29105"/>
        <note>catalytic</note>
    </ligand>
</feature>
<evidence type="ECO:0000256" key="19">
    <source>
        <dbReference type="HAMAP-Rule" id="MF_01283"/>
    </source>
</evidence>
<dbReference type="CDD" id="cd00641">
    <property type="entry name" value="GTP_cyclohydro2"/>
    <property type="match status" value="1"/>
</dbReference>
<keyword evidence="12 19" id="KW-0460">Magnesium</keyword>
<evidence type="ECO:0000256" key="4">
    <source>
        <dbReference type="ARBA" id="ARBA00004853"/>
    </source>
</evidence>
<dbReference type="AlphaFoldDB" id="A0A2T0BKF3"/>
<comment type="pathway">
    <text evidence="5 19">Cofactor biosynthesis; riboflavin biosynthesis; 2-hydroxy-3-oxobutyl phosphate from D-ribulose 5-phosphate: step 1/1.</text>
</comment>
<evidence type="ECO:0000256" key="17">
    <source>
        <dbReference type="ARBA" id="ARBA00043932"/>
    </source>
</evidence>
<keyword evidence="15 19" id="KW-0456">Lyase</keyword>
<evidence type="ECO:0000259" key="20">
    <source>
        <dbReference type="Pfam" id="PF00925"/>
    </source>
</evidence>
<evidence type="ECO:0000256" key="10">
    <source>
        <dbReference type="ARBA" id="ARBA00022801"/>
    </source>
</evidence>
<evidence type="ECO:0000256" key="13">
    <source>
        <dbReference type="ARBA" id="ARBA00023134"/>
    </source>
</evidence>
<evidence type="ECO:0000256" key="12">
    <source>
        <dbReference type="ARBA" id="ARBA00022842"/>
    </source>
</evidence>
<keyword evidence="14 19" id="KW-0464">Manganese</keyword>
<feature type="binding site" evidence="19">
    <location>
        <position position="268"/>
    </location>
    <ligand>
        <name>Zn(2+)</name>
        <dbReference type="ChEBI" id="CHEBI:29105"/>
        <note>catalytic</note>
    </ligand>
</feature>
<feature type="binding site" evidence="19">
    <location>
        <position position="29"/>
    </location>
    <ligand>
        <name>Mg(2+)</name>
        <dbReference type="ChEBI" id="CHEBI:18420"/>
        <label>2</label>
    </ligand>
</feature>
<comment type="cofactor">
    <cofactor evidence="19">
        <name>Zn(2+)</name>
        <dbReference type="ChEBI" id="CHEBI:29105"/>
    </cofactor>
    <text evidence="19">Binds 1 zinc ion per subunit.</text>
</comment>
<dbReference type="PANTHER" id="PTHR21327">
    <property type="entry name" value="GTP CYCLOHYDROLASE II-RELATED"/>
    <property type="match status" value="1"/>
</dbReference>
<keyword evidence="11 19" id="KW-0862">Zinc</keyword>
<feature type="binding site" evidence="19">
    <location>
        <begin position="252"/>
        <end position="256"/>
    </location>
    <ligand>
        <name>GTP</name>
        <dbReference type="ChEBI" id="CHEBI:37565"/>
    </ligand>
</feature>
<dbReference type="NCBIfam" id="TIGR00505">
    <property type="entry name" value="ribA"/>
    <property type="match status" value="1"/>
</dbReference>
<evidence type="ECO:0000256" key="16">
    <source>
        <dbReference type="ARBA" id="ARBA00023268"/>
    </source>
</evidence>
<feature type="binding site" evidence="19">
    <location>
        <position position="273"/>
    </location>
    <ligand>
        <name>GTP</name>
        <dbReference type="ChEBI" id="CHEBI:37565"/>
    </ligand>
</feature>
<dbReference type="GO" id="GO:0000287">
    <property type="term" value="F:magnesium ion binding"/>
    <property type="evidence" value="ECO:0007669"/>
    <property type="project" value="UniProtKB-UniRule"/>
</dbReference>
<proteinExistence type="inferred from homology"/>
<dbReference type="UniPathway" id="UPA00275">
    <property type="reaction ID" value="UER00399"/>
</dbReference>
<dbReference type="GO" id="GO:0008270">
    <property type="term" value="F:zinc ion binding"/>
    <property type="evidence" value="ECO:0007669"/>
    <property type="project" value="UniProtKB-UniRule"/>
</dbReference>
<comment type="similarity">
    <text evidence="6 19">In the N-terminal section; belongs to the DHBP synthase family.</text>
</comment>
<evidence type="ECO:0000256" key="8">
    <source>
        <dbReference type="ARBA" id="ARBA00022723"/>
    </source>
</evidence>
<sequence>MFKFNSIEEAIEDIGLGKMVIVIDDEDRENEGDLILASDKVTPEAINFMAKYARGLICMPMEEARLKRLNIHPMVETNTDNHGTAFTVSIDHCETTTGISAFERAFTISKTLDENAKGEDFTRPGHIFPLAAKKNGVLERTGHTEAVVDLARLAGLKPAGVICEIMKDDGTMARTADLMEFSKEHNLKIVTIADLVAYRRKNEVLVERVAKAKMPTRYGEFTIHGFINKLNGEHHVALVMGEIDSDKSILTRIHSECLTGDALGSKRCDCGEQYDAAMKMIAKEGNGILLYLRQEGRGIGLINKLKAYELQDGGLDTVEANLKLGFAADLRDYGIGAQILKDLGAKKLRLITNNPKKINGLAGYDIEVVDRVPIQIESNKYNKDYLKTKQEKLNHILNY</sequence>
<evidence type="ECO:0000256" key="11">
    <source>
        <dbReference type="ARBA" id="ARBA00022833"/>
    </source>
</evidence>
<dbReference type="GO" id="GO:0003935">
    <property type="term" value="F:GTP cyclohydrolase II activity"/>
    <property type="evidence" value="ECO:0007669"/>
    <property type="project" value="UniProtKB-UniRule"/>
</dbReference>
<feature type="region of interest" description="DHBP synthase" evidence="19">
    <location>
        <begin position="1"/>
        <end position="201"/>
    </location>
</feature>
<dbReference type="Pfam" id="PF00926">
    <property type="entry name" value="DHBP_synthase"/>
    <property type="match status" value="1"/>
</dbReference>
<protein>
    <recommendedName>
        <fullName evidence="19">Riboflavin biosynthesis protein RibBA</fullName>
    </recommendedName>
    <domain>
        <recommendedName>
            <fullName evidence="19">3,4-dihydroxy-2-butanone 4-phosphate synthase</fullName>
            <shortName evidence="19">DHBP synthase</shortName>
            <ecNumber evidence="19">4.1.99.12</ecNumber>
        </recommendedName>
    </domain>
    <domain>
        <recommendedName>
            <fullName evidence="19">GTP cyclohydrolase-2</fullName>
            <ecNumber evidence="19">3.5.4.25</ecNumber>
        </recommendedName>
        <alternativeName>
            <fullName evidence="19">GTP cyclohydrolase II</fullName>
        </alternativeName>
    </domain>
</protein>
<dbReference type="SUPFAM" id="SSF142695">
    <property type="entry name" value="RibA-like"/>
    <property type="match status" value="1"/>
</dbReference>
<evidence type="ECO:0000256" key="6">
    <source>
        <dbReference type="ARBA" id="ARBA00005520"/>
    </source>
</evidence>
<evidence type="ECO:0000256" key="5">
    <source>
        <dbReference type="ARBA" id="ARBA00004904"/>
    </source>
</evidence>
<name>A0A2T0BKF3_9CLOT</name>
<dbReference type="FunFam" id="3.90.870.10:FF:000001">
    <property type="entry name" value="Riboflavin biosynthesis protein RibBA"/>
    <property type="match status" value="1"/>
</dbReference>
<dbReference type="FunFam" id="3.40.50.10990:FF:000001">
    <property type="entry name" value="Riboflavin biosynthesis protein RibBA"/>
    <property type="match status" value="1"/>
</dbReference>
<dbReference type="Gene3D" id="3.40.50.10990">
    <property type="entry name" value="GTP cyclohydrolase II"/>
    <property type="match status" value="1"/>
</dbReference>